<keyword evidence="3 18" id="KW-1048">Host nucleus</keyword>
<dbReference type="Proteomes" id="UP000289829">
    <property type="component" value="Segment"/>
</dbReference>
<dbReference type="GO" id="GO:0019904">
    <property type="term" value="F:protein domain specific binding"/>
    <property type="evidence" value="ECO:0007669"/>
    <property type="project" value="UniProtKB-UniRule"/>
</dbReference>
<dbReference type="InterPro" id="IPR000148">
    <property type="entry name" value="Papilloma_E7"/>
</dbReference>
<comment type="PTM">
    <text evidence="18">Highly phosphorylated.</text>
</comment>
<keyword evidence="2 18" id="KW-0244">Early protein</keyword>
<name>A0A2D2ALL6_9PAPI</name>
<comment type="subunit">
    <text evidence="18">Homodimer. Homooligomer. Interacts with host RB1; this interaction induces dissociation of RB1-E2F1 complex thereby disrupting RB1 activity. Interacts with host EP300; this interaction represses EP300 transcriptional activity. Interacts with protein E2; this interaction inhibits E7 oncogenic activity. Interacts with host TMEM173/STING; this interaction impairs the ability of TMEM173/STING to sense cytosolic DNA and promote the production of type I interferon (IFN-alpha and IFN-beta).</text>
</comment>
<keyword evidence="6 18" id="KW-0479">Metal-binding</keyword>
<accession>A0A2D2ALL6</accession>
<dbReference type="GO" id="GO:0042025">
    <property type="term" value="C:host cell nucleus"/>
    <property type="evidence" value="ECO:0007669"/>
    <property type="project" value="UniProtKB-SubCell"/>
</dbReference>
<dbReference type="GO" id="GO:0030430">
    <property type="term" value="C:host cell cytoplasm"/>
    <property type="evidence" value="ECO:0007669"/>
    <property type="project" value="UniProtKB-SubCell"/>
</dbReference>
<comment type="caution">
    <text evidence="18">Lacks conserved residue(s) required for the propagation of feature annotation.</text>
</comment>
<feature type="zinc finger region" evidence="18">
    <location>
        <begin position="50"/>
        <end position="86"/>
    </location>
</feature>
<evidence type="ECO:0000313" key="21">
    <source>
        <dbReference type="Proteomes" id="UP000289829"/>
    </source>
</evidence>
<dbReference type="GO" id="GO:0052170">
    <property type="term" value="P:symbiont-mediated suppression of host innate immune response"/>
    <property type="evidence" value="ECO:0007669"/>
    <property type="project" value="UniProtKB-KW"/>
</dbReference>
<comment type="function">
    <text evidence="18">Plays a role in viral genome replication by driving entry of quiescent cells into the cell cycle. Stimulation of progression from G1 to S phase allows the virus to efficiently use the cellular DNA replicating machinery to achieve viral genome replication. E7 protein has both transforming and trans-activating activities. Induces the disassembly of the E2F1 transcription factor from RB1, with subsequent transcriptional activation of E2F1-regulated S-phase genes. Interferes with host histone deacetylation mediated by HDAC1 and HDAC2, leading to transcription activation. Plays also a role in the inhibition of both antiviral and antiproliferative functions of host interferon alpha. Interaction with host TMEM173/STING impairs the ability of TMEM173/STING to sense cytosolic DNA and promote the production of type I interferon (IFN-alpha and IFN-beta).</text>
</comment>
<evidence type="ECO:0000256" key="3">
    <source>
        <dbReference type="ARBA" id="ARBA00022562"/>
    </source>
</evidence>
<keyword evidence="5 18" id="KW-1090">Inhibition of host innate immune response by virus</keyword>
<evidence type="ECO:0000256" key="7">
    <source>
        <dbReference type="ARBA" id="ARBA00022771"/>
    </source>
</evidence>
<evidence type="ECO:0000256" key="10">
    <source>
        <dbReference type="ARBA" id="ARBA00023015"/>
    </source>
</evidence>
<dbReference type="GO" id="GO:0003677">
    <property type="term" value="F:DNA binding"/>
    <property type="evidence" value="ECO:0007669"/>
    <property type="project" value="UniProtKB-UniRule"/>
</dbReference>
<dbReference type="GO" id="GO:0003700">
    <property type="term" value="F:DNA-binding transcription factor activity"/>
    <property type="evidence" value="ECO:0007669"/>
    <property type="project" value="UniProtKB-UniRule"/>
</dbReference>
<comment type="function">
    <text evidence="19">E7 protein has both transforming and trans-activating activities.</text>
</comment>
<dbReference type="GO" id="GO:0039645">
    <property type="term" value="P:symbiont-mediated perturbation of host cell cycle G1/S transition checkpoint"/>
    <property type="evidence" value="ECO:0007669"/>
    <property type="project" value="UniProtKB-UniRule"/>
</dbReference>
<evidence type="ECO:0000256" key="15">
    <source>
        <dbReference type="ARBA" id="ARBA00023258"/>
    </source>
</evidence>
<reference evidence="21" key="1">
    <citation type="submission" date="2017-07" db="EMBL/GenBank/DDBJ databases">
        <title>HPV diversity in WHIM patients.</title>
        <authorList>
            <person name="Pastrana D.V."/>
            <person name="Peretti A."/>
            <person name="Welch N.L."/>
            <person name="Borgogna C."/>
            <person name="Badolato R."/>
            <person name="Gariglio M."/>
            <person name="FitzGerald P.C."/>
            <person name="McIntosh C.E."/>
            <person name="Van Doorslaer K."/>
            <person name="McBride A."/>
            <person name="Bliskovsky V."/>
            <person name="Velez D."/>
            <person name="Cho E."/>
            <person name="Brownell I."/>
            <person name="Liu J.S."/>
            <person name="Gonzalez C.M."/>
            <person name="Maldarelli F."/>
            <person name="Lisco A."/>
            <person name="Androphy E.J."/>
            <person name="Uldrick T.S."/>
            <person name="Yarchoan R."/>
            <person name="Dvoretzky I."/>
            <person name="Holland S.M."/>
            <person name="Freeman A.F."/>
            <person name="Murphy P.M."/>
            <person name="McDermott D.H."/>
            <person name="Buck C.B."/>
        </authorList>
    </citation>
    <scope>NUCLEOTIDE SEQUENCE [LARGE SCALE GENOMIC DNA]</scope>
</reference>
<dbReference type="GO" id="GO:0008270">
    <property type="term" value="F:zinc ion binding"/>
    <property type="evidence" value="ECO:0007669"/>
    <property type="project" value="UniProtKB-KW"/>
</dbReference>
<organism evidence="20 21">
    <name type="scientific">Gammapapillomavirus 11</name>
    <dbReference type="NCBI Taxonomy" id="1513256"/>
    <lineage>
        <taxon>Viruses</taxon>
        <taxon>Monodnaviria</taxon>
        <taxon>Shotokuvirae</taxon>
        <taxon>Cossaviricota</taxon>
        <taxon>Papovaviricetes</taxon>
        <taxon>Zurhausenvirales</taxon>
        <taxon>Papillomaviridae</taxon>
        <taxon>Firstpapillomavirinae</taxon>
        <taxon>Gammapapillomavirus</taxon>
    </lineage>
</organism>
<evidence type="ECO:0000256" key="14">
    <source>
        <dbReference type="ARBA" id="ARBA00023200"/>
    </source>
</evidence>
<evidence type="ECO:0000256" key="18">
    <source>
        <dbReference type="HAMAP-Rule" id="MF_04004"/>
    </source>
</evidence>
<evidence type="ECO:0000256" key="17">
    <source>
        <dbReference type="ARBA" id="ARBA00023309"/>
    </source>
</evidence>
<keyword evidence="11 18" id="KW-0238">DNA-binding</keyword>
<evidence type="ECO:0000313" key="20">
    <source>
        <dbReference type="EMBL" id="ATQ38339.1"/>
    </source>
</evidence>
<evidence type="ECO:0000256" key="6">
    <source>
        <dbReference type="ARBA" id="ARBA00022723"/>
    </source>
</evidence>
<feature type="short sequence motif" description="LXCXE motif; interaction with host RB1 and TMEM173/STING" evidence="18">
    <location>
        <begin position="22"/>
        <end position="26"/>
    </location>
</feature>
<keyword evidence="16 18" id="KW-0899">Viral immunoevasion</keyword>
<evidence type="ECO:0000256" key="9">
    <source>
        <dbReference type="ARBA" id="ARBA00022833"/>
    </source>
</evidence>
<gene>
    <name evidence="18 20" type="primary">E7</name>
</gene>
<dbReference type="HAMAP" id="MF_04004">
    <property type="entry name" value="PPV_E7"/>
    <property type="match status" value="1"/>
</dbReference>
<proteinExistence type="inferred from homology"/>
<keyword evidence="17 18" id="KW-1078">G1/S host cell cycle checkpoint dysregulation by virus</keyword>
<evidence type="ECO:0000256" key="1">
    <source>
        <dbReference type="ARBA" id="ARBA00022504"/>
    </source>
</evidence>
<keyword evidence="10 18" id="KW-0805">Transcription regulation</keyword>
<feature type="short sequence motif" description="Nuclear export signal" evidence="18">
    <location>
        <begin position="68"/>
        <end position="76"/>
    </location>
</feature>
<keyword evidence="1 18" id="KW-1121">Modulation of host cell cycle by virus</keyword>
<keyword evidence="9 18" id="KW-0862">Zinc</keyword>
<dbReference type="GO" id="GO:0006351">
    <property type="term" value="P:DNA-templated transcription"/>
    <property type="evidence" value="ECO:0007669"/>
    <property type="project" value="UniProtKB-UniRule"/>
</dbReference>
<dbReference type="Pfam" id="PF00527">
    <property type="entry name" value="E7"/>
    <property type="match status" value="1"/>
</dbReference>
<evidence type="ECO:0000256" key="19">
    <source>
        <dbReference type="PIRNR" id="PIRNR003407"/>
    </source>
</evidence>
<keyword evidence="13 18" id="KW-0804">Transcription</keyword>
<evidence type="ECO:0000256" key="12">
    <source>
        <dbReference type="ARBA" id="ARBA00023159"/>
    </source>
</evidence>
<dbReference type="Gene3D" id="3.30.160.330">
    <property type="match status" value="1"/>
</dbReference>
<evidence type="ECO:0000256" key="16">
    <source>
        <dbReference type="ARBA" id="ARBA00023280"/>
    </source>
</evidence>
<keyword evidence="4 18" id="KW-0945">Host-virus interaction</keyword>
<keyword evidence="8 18" id="KW-1114">Inhibition of host interferon signaling pathway by virus</keyword>
<evidence type="ECO:0000256" key="11">
    <source>
        <dbReference type="ARBA" id="ARBA00023125"/>
    </source>
</evidence>
<comment type="domain">
    <text evidence="18">The E7 terminal domain is an intrinsically disordered domain, whose flexibility and conformational transitions confer target adaptability to the oncoprotein. It allows adaptation to a variety of protein targets and exposes the PEST degradation sequence that regulates its turnover in the cell.</text>
</comment>
<dbReference type="SUPFAM" id="SSF161234">
    <property type="entry name" value="E7 C-terminal domain-like"/>
    <property type="match status" value="1"/>
</dbReference>
<keyword evidence="7 18" id="KW-0863">Zinc-finger</keyword>
<dbReference type="PIRSF" id="PIRSF003407">
    <property type="entry name" value="Papvi_E7"/>
    <property type="match status" value="1"/>
</dbReference>
<evidence type="ECO:0000256" key="13">
    <source>
        <dbReference type="ARBA" id="ARBA00023163"/>
    </source>
</evidence>
<protein>
    <recommendedName>
        <fullName evidence="18 19">Protein E7</fullName>
    </recommendedName>
</protein>
<keyword evidence="14 18" id="KW-1035">Host cytoplasm</keyword>
<evidence type="ECO:0000256" key="5">
    <source>
        <dbReference type="ARBA" id="ARBA00022632"/>
    </source>
</evidence>
<comment type="similarity">
    <text evidence="18 19">Belongs to the papillomaviridae E7 protein family.</text>
</comment>
<evidence type="ECO:0000256" key="8">
    <source>
        <dbReference type="ARBA" id="ARBA00022830"/>
    </source>
</evidence>
<evidence type="ECO:0000256" key="4">
    <source>
        <dbReference type="ARBA" id="ARBA00022581"/>
    </source>
</evidence>
<comment type="subcellular location">
    <subcellularLocation>
        <location evidence="18">Host cytoplasm</location>
    </subcellularLocation>
    <subcellularLocation>
        <location evidence="18">Host nucleus</location>
    </subcellularLocation>
    <text evidence="18">Predominantly found in the host nucleus.</text>
</comment>
<keyword evidence="12 18" id="KW-0010">Activator</keyword>
<sequence>MMGKNATLQDINLEELVLPANLICEESLSPDDVPEEESAVLSPYRVDTECYTCNRRIRLSVVASTAAIFLFEQLLLQDLNVVCPGCSRQNFNYGRQQQ</sequence>
<keyword evidence="15" id="KW-0922">Interferon antiviral system evasion</keyword>
<dbReference type="EMBL" id="MF588714">
    <property type="protein sequence ID" value="ATQ38339.1"/>
    <property type="molecule type" value="Genomic_DNA"/>
</dbReference>
<evidence type="ECO:0000256" key="2">
    <source>
        <dbReference type="ARBA" id="ARBA00022518"/>
    </source>
</evidence>
<dbReference type="GO" id="GO:0039502">
    <property type="term" value="P:symbiont-mediated suppression of host type I interferon-mediated signaling pathway"/>
    <property type="evidence" value="ECO:0007669"/>
    <property type="project" value="UniProtKB-UniRule"/>
</dbReference>